<keyword evidence="3" id="KW-1185">Reference proteome</keyword>
<proteinExistence type="predicted"/>
<dbReference type="Proteomes" id="UP000727407">
    <property type="component" value="Unassembled WGS sequence"/>
</dbReference>
<dbReference type="AlphaFoldDB" id="A0A8J4UM95"/>
<feature type="region of interest" description="Disordered" evidence="1">
    <location>
        <begin position="105"/>
        <end position="125"/>
    </location>
</feature>
<gene>
    <name evidence="2" type="ORF">DAT39_005088</name>
</gene>
<evidence type="ECO:0000256" key="1">
    <source>
        <dbReference type="SAM" id="MobiDB-lite"/>
    </source>
</evidence>
<organism evidence="2 3">
    <name type="scientific">Clarias magur</name>
    <name type="common">Asian catfish</name>
    <name type="synonym">Macropteronotus magur</name>
    <dbReference type="NCBI Taxonomy" id="1594786"/>
    <lineage>
        <taxon>Eukaryota</taxon>
        <taxon>Metazoa</taxon>
        <taxon>Chordata</taxon>
        <taxon>Craniata</taxon>
        <taxon>Vertebrata</taxon>
        <taxon>Euteleostomi</taxon>
        <taxon>Actinopterygii</taxon>
        <taxon>Neopterygii</taxon>
        <taxon>Teleostei</taxon>
        <taxon>Ostariophysi</taxon>
        <taxon>Siluriformes</taxon>
        <taxon>Clariidae</taxon>
        <taxon>Clarias</taxon>
    </lineage>
</organism>
<protein>
    <submittedName>
        <fullName evidence="2">Uncharacterized protein</fullName>
    </submittedName>
</protein>
<reference evidence="2" key="1">
    <citation type="submission" date="2020-07" db="EMBL/GenBank/DDBJ databases">
        <title>Clarias magur genome sequencing, assembly and annotation.</title>
        <authorList>
            <person name="Kushwaha B."/>
            <person name="Kumar R."/>
            <person name="Das P."/>
            <person name="Joshi C.G."/>
            <person name="Kumar D."/>
            <person name="Nagpure N.S."/>
            <person name="Pandey M."/>
            <person name="Agarwal S."/>
            <person name="Srivastava S."/>
            <person name="Singh M."/>
            <person name="Sahoo L."/>
            <person name="Jayasankar P."/>
            <person name="Meher P.K."/>
            <person name="Koringa P.G."/>
            <person name="Iquebal M.A."/>
            <person name="Das S.P."/>
            <person name="Bit A."/>
            <person name="Patnaik S."/>
            <person name="Patel N."/>
            <person name="Shah T.M."/>
            <person name="Hinsu A."/>
            <person name="Jena J.K."/>
        </authorList>
    </citation>
    <scope>NUCLEOTIDE SEQUENCE</scope>
    <source>
        <strain evidence="2">CIFAMagur01</strain>
        <tissue evidence="2">Testis</tissue>
    </source>
</reference>
<name>A0A8J4UM95_CLAMG</name>
<sequence>MVTPGFLLSVAVGGRFCKTCTLQVVRRSSSSSWAFKVFIFGERDSQTARNKILQHGRLSGVPLIVAESPLSTSQSTTPTGSGVLSRALIRNLFHGHLHMGLEFTQQHYGPSENSSTEEASLQSSS</sequence>
<feature type="compositionally biased region" description="Low complexity" evidence="1">
    <location>
        <begin position="114"/>
        <end position="125"/>
    </location>
</feature>
<evidence type="ECO:0000313" key="2">
    <source>
        <dbReference type="EMBL" id="KAF5905154.1"/>
    </source>
</evidence>
<comment type="caution">
    <text evidence="2">The sequence shown here is derived from an EMBL/GenBank/DDBJ whole genome shotgun (WGS) entry which is preliminary data.</text>
</comment>
<evidence type="ECO:0000313" key="3">
    <source>
        <dbReference type="Proteomes" id="UP000727407"/>
    </source>
</evidence>
<dbReference type="EMBL" id="QNUK01000048">
    <property type="protein sequence ID" value="KAF5905154.1"/>
    <property type="molecule type" value="Genomic_DNA"/>
</dbReference>
<accession>A0A8J4UM95</accession>